<feature type="non-terminal residue" evidence="2">
    <location>
        <position position="193"/>
    </location>
</feature>
<accession>A0A448X1G6</accession>
<organism evidence="2 3">
    <name type="scientific">Protopolystoma xenopodis</name>
    <dbReference type="NCBI Taxonomy" id="117903"/>
    <lineage>
        <taxon>Eukaryota</taxon>
        <taxon>Metazoa</taxon>
        <taxon>Spiralia</taxon>
        <taxon>Lophotrochozoa</taxon>
        <taxon>Platyhelminthes</taxon>
        <taxon>Monogenea</taxon>
        <taxon>Polyopisthocotylea</taxon>
        <taxon>Polystomatidea</taxon>
        <taxon>Polystomatidae</taxon>
        <taxon>Protopolystoma</taxon>
    </lineage>
</organism>
<name>A0A448X1G6_9PLAT</name>
<reference evidence="2" key="1">
    <citation type="submission" date="2018-11" db="EMBL/GenBank/DDBJ databases">
        <authorList>
            <consortium name="Pathogen Informatics"/>
        </authorList>
    </citation>
    <scope>NUCLEOTIDE SEQUENCE</scope>
</reference>
<protein>
    <submittedName>
        <fullName evidence="2">Uncharacterized protein</fullName>
    </submittedName>
</protein>
<evidence type="ECO:0000256" key="1">
    <source>
        <dbReference type="SAM" id="MobiDB-lite"/>
    </source>
</evidence>
<evidence type="ECO:0000313" key="2">
    <source>
        <dbReference type="EMBL" id="VEL25424.1"/>
    </source>
</evidence>
<feature type="compositionally biased region" description="Low complexity" evidence="1">
    <location>
        <begin position="36"/>
        <end position="49"/>
    </location>
</feature>
<proteinExistence type="predicted"/>
<comment type="caution">
    <text evidence="2">The sequence shown here is derived from an EMBL/GenBank/DDBJ whole genome shotgun (WGS) entry which is preliminary data.</text>
</comment>
<keyword evidence="3" id="KW-1185">Reference proteome</keyword>
<gene>
    <name evidence="2" type="ORF">PXEA_LOCUS18864</name>
</gene>
<dbReference type="AlphaFoldDB" id="A0A448X1G6"/>
<sequence>MLPLLPSTSPPATLFLFDLEYWDPSTNEAISNTNRPSASPGSGSHAATASEGIIHSPGISPFTRFAGGGAGALEVTATSSGPYSSSIDRATALSAFGPAASLPGSLLTNTSSSATVSGAAVNIAEVPVNASSGGFSTMPSGNTSGICSGSFCSFTSESGVSNDQIQANQVIQSETTTVASLLTGPTAGAAVAA</sequence>
<evidence type="ECO:0000313" key="3">
    <source>
        <dbReference type="Proteomes" id="UP000784294"/>
    </source>
</evidence>
<dbReference type="Proteomes" id="UP000784294">
    <property type="component" value="Unassembled WGS sequence"/>
</dbReference>
<feature type="region of interest" description="Disordered" evidence="1">
    <location>
        <begin position="28"/>
        <end position="49"/>
    </location>
</feature>
<dbReference type="EMBL" id="CAAALY010073853">
    <property type="protein sequence ID" value="VEL25424.1"/>
    <property type="molecule type" value="Genomic_DNA"/>
</dbReference>